<name>A0A4U1L7A7_9SPHN</name>
<dbReference type="Proteomes" id="UP000309138">
    <property type="component" value="Unassembled WGS sequence"/>
</dbReference>
<accession>A0A4U1L7A7</accession>
<proteinExistence type="predicted"/>
<evidence type="ECO:0008006" key="3">
    <source>
        <dbReference type="Google" id="ProtNLM"/>
    </source>
</evidence>
<evidence type="ECO:0000313" key="1">
    <source>
        <dbReference type="EMBL" id="TKD52839.1"/>
    </source>
</evidence>
<dbReference type="AlphaFoldDB" id="A0A4U1L7A7"/>
<gene>
    <name evidence="1" type="ORF">FBR43_00290</name>
</gene>
<dbReference type="RefSeq" id="WP_136941260.1">
    <property type="nucleotide sequence ID" value="NZ_SWKR01000001.1"/>
</dbReference>
<organism evidence="1 2">
    <name type="scientific">Sphingomonas baiyangensis</name>
    <dbReference type="NCBI Taxonomy" id="2572576"/>
    <lineage>
        <taxon>Bacteria</taxon>
        <taxon>Pseudomonadati</taxon>
        <taxon>Pseudomonadota</taxon>
        <taxon>Alphaproteobacteria</taxon>
        <taxon>Sphingomonadales</taxon>
        <taxon>Sphingomonadaceae</taxon>
        <taxon>Sphingomonas</taxon>
    </lineage>
</organism>
<dbReference type="OrthoDB" id="7585590at2"/>
<dbReference type="EMBL" id="SWKR01000001">
    <property type="protein sequence ID" value="TKD52839.1"/>
    <property type="molecule type" value="Genomic_DNA"/>
</dbReference>
<sequence>MLAFVLLALALPQQAEPTAEEIVVTARKGSCRTQWRGGALSGRQLDALAGDWAAGIPVQVRAQRRADYKCLAKVAFRLADRGVTRVTFIDPVD</sequence>
<evidence type="ECO:0000313" key="2">
    <source>
        <dbReference type="Proteomes" id="UP000309138"/>
    </source>
</evidence>
<comment type="caution">
    <text evidence="1">The sequence shown here is derived from an EMBL/GenBank/DDBJ whole genome shotgun (WGS) entry which is preliminary data.</text>
</comment>
<keyword evidence="2" id="KW-1185">Reference proteome</keyword>
<reference evidence="1 2" key="1">
    <citation type="submission" date="2019-04" db="EMBL/GenBank/DDBJ databases">
        <authorList>
            <person name="Yang Y."/>
            <person name="Wei D."/>
        </authorList>
    </citation>
    <scope>NUCLEOTIDE SEQUENCE [LARGE SCALE GENOMIC DNA]</scope>
    <source>
        <strain evidence="1 2">L-1-4w-11</strain>
    </source>
</reference>
<protein>
    <recommendedName>
        <fullName evidence="3">Biopolymer transporter ExbD</fullName>
    </recommendedName>
</protein>